<dbReference type="EMBL" id="LJSK01000221">
    <property type="protein sequence ID" value="KPI84920.1"/>
    <property type="molecule type" value="Genomic_DNA"/>
</dbReference>
<evidence type="ECO:0000313" key="3">
    <source>
        <dbReference type="Proteomes" id="UP000038009"/>
    </source>
</evidence>
<sequence>MAVAPQERQQWFHRLVYFTPLEYSPELTESDESGGEGEEHISAAPQTAAVAPAATATVGIPSHYEVDTNASGPISGARTQRPHMQGPVLQNRIPYTVQANNYGYAEDTAFGYHGGVVQFTSSQQQQQQQQRLSMQAPCPPARRSEEMPVPVATLPEEYSYAEDWGFDGEF</sequence>
<comment type="caution">
    <text evidence="2">The sequence shown here is derived from an EMBL/GenBank/DDBJ whole genome shotgun (WGS) entry which is preliminary data.</text>
</comment>
<organism evidence="2 3">
    <name type="scientific">Leptomonas seymouri</name>
    <dbReference type="NCBI Taxonomy" id="5684"/>
    <lineage>
        <taxon>Eukaryota</taxon>
        <taxon>Discoba</taxon>
        <taxon>Euglenozoa</taxon>
        <taxon>Kinetoplastea</taxon>
        <taxon>Metakinetoplastina</taxon>
        <taxon>Trypanosomatida</taxon>
        <taxon>Trypanosomatidae</taxon>
        <taxon>Leishmaniinae</taxon>
        <taxon>Leptomonas</taxon>
    </lineage>
</organism>
<accession>A0A0N1PA96</accession>
<protein>
    <submittedName>
        <fullName evidence="2">Uncharacterized protein</fullName>
    </submittedName>
</protein>
<dbReference type="VEuPathDB" id="TriTrypDB:Lsey_0221_0010"/>
<name>A0A0N1PA96_LEPSE</name>
<feature type="region of interest" description="Disordered" evidence="1">
    <location>
        <begin position="26"/>
        <end position="47"/>
    </location>
</feature>
<dbReference type="Proteomes" id="UP000038009">
    <property type="component" value="Unassembled WGS sequence"/>
</dbReference>
<evidence type="ECO:0000256" key="1">
    <source>
        <dbReference type="SAM" id="MobiDB-lite"/>
    </source>
</evidence>
<keyword evidence="3" id="KW-1185">Reference proteome</keyword>
<reference evidence="2 3" key="1">
    <citation type="journal article" date="2015" name="PLoS Pathog.">
        <title>Leptomonas seymouri: Adaptations to the Dixenous Life Cycle Analyzed by Genome Sequencing, Transcriptome Profiling and Co-infection with Leishmania donovani.</title>
        <authorList>
            <person name="Kraeva N."/>
            <person name="Butenko A."/>
            <person name="Hlavacova J."/>
            <person name="Kostygov A."/>
            <person name="Myskova J."/>
            <person name="Grybchuk D."/>
            <person name="Lestinova T."/>
            <person name="Votypka J."/>
            <person name="Volf P."/>
            <person name="Opperdoes F."/>
            <person name="Flegontov P."/>
            <person name="Lukes J."/>
            <person name="Yurchenko V."/>
        </authorList>
    </citation>
    <scope>NUCLEOTIDE SEQUENCE [LARGE SCALE GENOMIC DNA]</scope>
    <source>
        <strain evidence="2 3">ATCC 30220</strain>
    </source>
</reference>
<proteinExistence type="predicted"/>
<dbReference type="AlphaFoldDB" id="A0A0N1PA96"/>
<gene>
    <name evidence="2" type="ORF">ABL78_6012</name>
</gene>
<evidence type="ECO:0000313" key="2">
    <source>
        <dbReference type="EMBL" id="KPI84920.1"/>
    </source>
</evidence>